<dbReference type="Gene3D" id="3.50.50.60">
    <property type="entry name" value="FAD/NAD(P)-binding domain"/>
    <property type="match status" value="1"/>
</dbReference>
<gene>
    <name evidence="3" type="ORF">V5F89_06775</name>
</gene>
<sequence length="383" mass="41117">MRDRGGLAERFDIAIVGAGMAGASLAAELAPHARVLVLEAEDRPGYHATGRSAAFWEECYGGEGIVPLTLASGPYLRERGFLAQRGALYIGRARETEALDRFVERFTRSGATLERLGRARLEEIVPGLRPAWTGGVWEAACADIDVAGLHAHYLAAFGRAGGRLEVRARVTGLERHKGGWSIATECGGRFEAAILVDAAGAWADEVATLAGVDPLGIVPLQRTVAQLRVDPAPADDLPLVLDISGSFYFKPENGRLWLSPQDETPSPPCDTAADELPVAQAIASLETVVDWQVEAVERKWAGLRSFASDRRPVYGFDPADDAFFWFAGQGGFGIQTSPAAARLGAQLLLGHERDAMTAALDPRLYTPARFLRSEAAGNRPDIC</sequence>
<dbReference type="Proteomes" id="UP001335183">
    <property type="component" value="Chromosome"/>
</dbReference>
<proteinExistence type="predicted"/>
<keyword evidence="1 3" id="KW-0560">Oxidoreductase</keyword>
<protein>
    <submittedName>
        <fullName evidence="3">FAD-dependent oxidoreductase</fullName>
        <ecNumber evidence="3">1.-.-.-</ecNumber>
    </submittedName>
</protein>
<dbReference type="Pfam" id="PF01266">
    <property type="entry name" value="DAO"/>
    <property type="match status" value="1"/>
</dbReference>
<dbReference type="GO" id="GO:0016491">
    <property type="term" value="F:oxidoreductase activity"/>
    <property type="evidence" value="ECO:0007669"/>
    <property type="project" value="UniProtKB-KW"/>
</dbReference>
<keyword evidence="4" id="KW-1185">Reference proteome</keyword>
<name>A0ABZ2D2A0_9SPHN</name>
<dbReference type="EMBL" id="CP144918">
    <property type="protein sequence ID" value="WWA45996.1"/>
    <property type="molecule type" value="Genomic_DNA"/>
</dbReference>
<dbReference type="SUPFAM" id="SSF51905">
    <property type="entry name" value="FAD/NAD(P)-binding domain"/>
    <property type="match status" value="1"/>
</dbReference>
<organism evidence="3 4">
    <name type="scientific">Pelagerythrobacter marensis</name>
    <dbReference type="NCBI Taxonomy" id="543877"/>
    <lineage>
        <taxon>Bacteria</taxon>
        <taxon>Pseudomonadati</taxon>
        <taxon>Pseudomonadota</taxon>
        <taxon>Alphaproteobacteria</taxon>
        <taxon>Sphingomonadales</taxon>
        <taxon>Erythrobacteraceae</taxon>
        <taxon>Pelagerythrobacter</taxon>
    </lineage>
</organism>
<dbReference type="Gene3D" id="3.30.9.10">
    <property type="entry name" value="D-Amino Acid Oxidase, subunit A, domain 2"/>
    <property type="match status" value="1"/>
</dbReference>
<evidence type="ECO:0000313" key="3">
    <source>
        <dbReference type="EMBL" id="WWA45996.1"/>
    </source>
</evidence>
<evidence type="ECO:0000259" key="2">
    <source>
        <dbReference type="Pfam" id="PF01266"/>
    </source>
</evidence>
<dbReference type="PANTHER" id="PTHR13847:SF287">
    <property type="entry name" value="FAD-DEPENDENT OXIDOREDUCTASE DOMAIN-CONTAINING PROTEIN 1"/>
    <property type="match status" value="1"/>
</dbReference>
<dbReference type="RefSeq" id="WP_338444907.1">
    <property type="nucleotide sequence ID" value="NZ_CP144918.1"/>
</dbReference>
<dbReference type="InterPro" id="IPR036188">
    <property type="entry name" value="FAD/NAD-bd_sf"/>
</dbReference>
<dbReference type="EC" id="1.-.-.-" evidence="3"/>
<dbReference type="InterPro" id="IPR006076">
    <property type="entry name" value="FAD-dep_OxRdtase"/>
</dbReference>
<evidence type="ECO:0000313" key="4">
    <source>
        <dbReference type="Proteomes" id="UP001335183"/>
    </source>
</evidence>
<feature type="domain" description="FAD dependent oxidoreductase" evidence="2">
    <location>
        <begin position="12"/>
        <end position="347"/>
    </location>
</feature>
<reference evidence="3 4" key="1">
    <citation type="submission" date="2024-02" db="EMBL/GenBank/DDBJ databases">
        <title>The whole genome sequence of five bacterial samples isolated from Abu Dhabi Sabkha-shore region.</title>
        <authorList>
            <person name="Sudalaimuthuasari N."/>
            <person name="Sarfraz B."/>
            <person name="Tuyisabe J.D."/>
            <person name="Mugisha Ntwali L.D.M."/>
            <person name="Ali A.I.A.A."/>
            <person name="Almansoori S.Z.A."/>
            <person name="Alajami H.S.A."/>
            <person name="Almeqbaali A.A.S."/>
            <person name="Kundu B."/>
            <person name="Saeed E.E."/>
            <person name="Sukumarinath V."/>
            <person name="Mishra A.K."/>
            <person name="Hazzouri K.M."/>
            <person name="Almaskari R."/>
            <person name="Sharma A.K."/>
            <person name="Amiri K.M.A."/>
        </authorList>
    </citation>
    <scope>NUCLEOTIDE SEQUENCE [LARGE SCALE GENOMIC DNA]</scope>
    <source>
        <strain evidence="4">kcgeb_sd</strain>
    </source>
</reference>
<accession>A0ABZ2D2A0</accession>
<dbReference type="PANTHER" id="PTHR13847">
    <property type="entry name" value="SARCOSINE DEHYDROGENASE-RELATED"/>
    <property type="match status" value="1"/>
</dbReference>
<evidence type="ECO:0000256" key="1">
    <source>
        <dbReference type="ARBA" id="ARBA00023002"/>
    </source>
</evidence>